<name>A0A4R1R6Y4_9FIRM</name>
<evidence type="ECO:0000313" key="3">
    <source>
        <dbReference type="Proteomes" id="UP000295184"/>
    </source>
</evidence>
<sequence length="166" mass="18731">MPARHCPSQQTAPQAPGIGGGNRLRKEKPDMGAISGTRAFHCRYKSRIIAGFTKCSHIKFPVFFIKIRSQQPGFVVLQHWIDRRHISAQSITAHQMRLDYIGRERPKLAIGTFCAPVFLLITQAMHPFVFTDRGVTGFSGGRAVIPACIYIFPPFENREEILNFFS</sequence>
<accession>A0A4R1R6Y4</accession>
<gene>
    <name evidence="2" type="ORF">EDD77_10294</name>
</gene>
<dbReference type="Proteomes" id="UP000295184">
    <property type="component" value="Unassembled WGS sequence"/>
</dbReference>
<organism evidence="2 3">
    <name type="scientific">Allofournierella massiliensis</name>
    <dbReference type="NCBI Taxonomy" id="1650663"/>
    <lineage>
        <taxon>Bacteria</taxon>
        <taxon>Bacillati</taxon>
        <taxon>Bacillota</taxon>
        <taxon>Clostridia</taxon>
        <taxon>Eubacteriales</taxon>
        <taxon>Oscillospiraceae</taxon>
        <taxon>Allofournierella</taxon>
    </lineage>
</organism>
<evidence type="ECO:0000313" key="2">
    <source>
        <dbReference type="EMBL" id="TCL61355.1"/>
    </source>
</evidence>
<reference evidence="2 3" key="1">
    <citation type="submission" date="2019-03" db="EMBL/GenBank/DDBJ databases">
        <title>Genomic Encyclopedia of Type Strains, Phase IV (KMG-IV): sequencing the most valuable type-strain genomes for metagenomic binning, comparative biology and taxonomic classification.</title>
        <authorList>
            <person name="Goeker M."/>
        </authorList>
    </citation>
    <scope>NUCLEOTIDE SEQUENCE [LARGE SCALE GENOMIC DNA]</scope>
    <source>
        <strain evidence="2 3">DSM 100451</strain>
    </source>
</reference>
<feature type="region of interest" description="Disordered" evidence="1">
    <location>
        <begin position="1"/>
        <end position="30"/>
    </location>
</feature>
<dbReference type="AlphaFoldDB" id="A0A4R1R6Y4"/>
<dbReference type="EMBL" id="SLUM01000002">
    <property type="protein sequence ID" value="TCL61355.1"/>
    <property type="molecule type" value="Genomic_DNA"/>
</dbReference>
<proteinExistence type="predicted"/>
<protein>
    <submittedName>
        <fullName evidence="2">Uncharacterized protein</fullName>
    </submittedName>
</protein>
<comment type="caution">
    <text evidence="2">The sequence shown here is derived from an EMBL/GenBank/DDBJ whole genome shotgun (WGS) entry which is preliminary data.</text>
</comment>
<evidence type="ECO:0000256" key="1">
    <source>
        <dbReference type="SAM" id="MobiDB-lite"/>
    </source>
</evidence>